<evidence type="ECO:0008006" key="12">
    <source>
        <dbReference type="Google" id="ProtNLM"/>
    </source>
</evidence>
<name>A0A454C8Z8_METHO</name>
<dbReference type="NCBIfam" id="NF033817">
    <property type="entry name" value="Mplas_variab_LP"/>
    <property type="match status" value="1"/>
</dbReference>
<evidence type="ECO:0000256" key="3">
    <source>
        <dbReference type="ARBA" id="ARBA00022729"/>
    </source>
</evidence>
<evidence type="ECO:0000256" key="9">
    <source>
        <dbReference type="SAM" id="SignalP"/>
    </source>
</evidence>
<evidence type="ECO:0000256" key="5">
    <source>
        <dbReference type="ARBA" id="ARBA00023136"/>
    </source>
</evidence>
<keyword evidence="3 9" id="KW-0732">Signal</keyword>
<dbReference type="Proteomes" id="UP000029712">
    <property type="component" value="Chromosome"/>
</dbReference>
<feature type="chain" id="PRO_5019006853" description="Variable surface lipoprotein" evidence="9">
    <location>
        <begin position="26"/>
        <end position="728"/>
    </location>
</feature>
<evidence type="ECO:0000256" key="2">
    <source>
        <dbReference type="ARBA" id="ARBA00022475"/>
    </source>
</evidence>
<evidence type="ECO:0000256" key="4">
    <source>
        <dbReference type="ARBA" id="ARBA00022737"/>
    </source>
</evidence>
<evidence type="ECO:0000256" key="6">
    <source>
        <dbReference type="ARBA" id="ARBA00023139"/>
    </source>
</evidence>
<keyword evidence="2" id="KW-1003">Cell membrane</keyword>
<feature type="signal peptide" evidence="9">
    <location>
        <begin position="1"/>
        <end position="25"/>
    </location>
</feature>
<evidence type="ECO:0000256" key="8">
    <source>
        <dbReference type="SAM" id="MobiDB-lite"/>
    </source>
</evidence>
<keyword evidence="4" id="KW-0677">Repeat</keyword>
<evidence type="ECO:0000256" key="7">
    <source>
        <dbReference type="ARBA" id="ARBA00023288"/>
    </source>
</evidence>
<dbReference type="EMBL" id="CP033021">
    <property type="protein sequence ID" value="AYN65157.1"/>
    <property type="molecule type" value="Genomic_DNA"/>
</dbReference>
<reference evidence="10 11" key="1">
    <citation type="submission" date="2014-08" db="EMBL/GenBank/DDBJ databases">
        <authorList>
            <person name="Kuleshov K."/>
            <person name="Dedkov V."/>
            <person name="Markelov M."/>
            <person name="Pimkina E."/>
        </authorList>
    </citation>
    <scope>NUCLEOTIDE SEQUENCE [LARGE SCALE GENOMIC DNA]</scope>
    <source>
        <strain evidence="11">TOA</strain>
    </source>
</reference>
<evidence type="ECO:0000313" key="11">
    <source>
        <dbReference type="Proteomes" id="UP000029712"/>
    </source>
</evidence>
<proteinExistence type="predicted"/>
<dbReference type="RefSeq" id="WP_036439062.1">
    <property type="nucleotide sequence ID" value="NZ_CP033021.1"/>
</dbReference>
<dbReference type="AlphaFoldDB" id="A0A454C8Z8"/>
<gene>
    <name evidence="10" type="ORF">KN71_000275</name>
</gene>
<feature type="compositionally biased region" description="Basic and acidic residues" evidence="8">
    <location>
        <begin position="30"/>
        <end position="48"/>
    </location>
</feature>
<keyword evidence="5" id="KW-0472">Membrane</keyword>
<evidence type="ECO:0000256" key="1">
    <source>
        <dbReference type="ARBA" id="ARBA00004193"/>
    </source>
</evidence>
<dbReference type="PROSITE" id="PS51257">
    <property type="entry name" value="PROKAR_LIPOPROTEIN"/>
    <property type="match status" value="1"/>
</dbReference>
<comment type="subcellular location">
    <subcellularLocation>
        <location evidence="1">Cell membrane</location>
        <topology evidence="1">Lipid-anchor</topology>
    </subcellularLocation>
</comment>
<accession>A0A454C8Z8</accession>
<feature type="region of interest" description="Disordered" evidence="8">
    <location>
        <begin position="28"/>
        <end position="76"/>
    </location>
</feature>
<keyword evidence="7" id="KW-0449">Lipoprotein</keyword>
<organism evidence="10 11">
    <name type="scientific">Metamycoplasma hominis</name>
    <name type="common">Mycoplasma hominis</name>
    <dbReference type="NCBI Taxonomy" id="2098"/>
    <lineage>
        <taxon>Bacteria</taxon>
        <taxon>Bacillati</taxon>
        <taxon>Mycoplasmatota</taxon>
        <taxon>Mycoplasmoidales</taxon>
        <taxon>Metamycoplasmataceae</taxon>
        <taxon>Metamycoplasma</taxon>
    </lineage>
</organism>
<evidence type="ECO:0000313" key="10">
    <source>
        <dbReference type="EMBL" id="AYN65157.1"/>
    </source>
</evidence>
<keyword evidence="6" id="KW-0564">Palmitate</keyword>
<dbReference type="GO" id="GO:0005886">
    <property type="term" value="C:plasma membrane"/>
    <property type="evidence" value="ECO:0007669"/>
    <property type="project" value="UniProtKB-SubCell"/>
</dbReference>
<dbReference type="InterPro" id="IPR049890">
    <property type="entry name" value="VlpA-F-like_signal"/>
</dbReference>
<dbReference type="OrthoDB" id="5347692at2"/>
<sequence>MKKSKKILLTMGTILPLVISAPLVAAGCKEPNKPEVKPEDPKKPEGEKPGTTPEVKPEGEKPGTTPEVKPESNSDLNDLTEAVKKANFQYKDIDKVSMFDKLNKENLSNNFDKKFKVEVLNLEVDKKINSALITYNISFNDGSKDAKLENQKYSLTGLSTNNESYLNGLLNDKDTIFNLGDASNDDSLTTVEQLDAYYLVDGRGSISLLASNKNVYVPESLMLEYTWNEQNETNKKFNGEVELDVSVKTKDNKTITRKNVKIANKIAEGVSDDYLTKYKKLTLNYKDADKTSINSLKEGDIEQTLKNNFIAKFEKSSEEETKKFLEDNGIKYEVKSITEISLEKKTINVNLQITLKNKKLANANIEVSGFKGVEKVSDEQVKKIVDKLTFGDVYFPEKIKEISKDETFLNELPLYIKDEHQKINPEKFVDSEYLIKNGITEFDKNESGQLNYKVKYDENAKKLSVTLKLNGKEYNVETTLTHELKLDDWVNEVGKEINGDSNTIPVNEFSNKNLKLKKQIKEFVAGLDFVQLNSIKRAKSSEAEKKLNLEGKATLIYEFKNIYDNSTYTKEVVFENLKKAEKVDYKKQYASLIQKINDKKIITNNKWASQEEINKISAFKNNKETYSYKDNEGKEQSETLYGRFKIQGKSGHLELHFGDNGKARESFKELKFDNDFLEAIKSKTLVNVVKGSKNNQWVRFTQHNGKWCIVFAFKDDPELTPYYVQIEE</sequence>
<protein>
    <recommendedName>
        <fullName evidence="12">Variable surface lipoprotein</fullName>
    </recommendedName>
</protein>
<reference evidence="10 11" key="2">
    <citation type="submission" date="2018-10" db="EMBL/GenBank/DDBJ databases">
        <title>Detection and isolation of Mycoplasma hominis as a predominant microorganism from pelvic cavity of patient with salpingitis and tubo-ovarian abscess.</title>
        <authorList>
            <person name="Guschin A.E."/>
            <person name="Khayrullina G.A."/>
            <person name="Rakovskaya I.V."/>
            <person name="Shelenkov A.A."/>
            <person name="Shagin D.A."/>
        </authorList>
    </citation>
    <scope>NUCLEOTIDE SEQUENCE [LARGE SCALE GENOMIC DNA]</scope>
    <source>
        <strain evidence="11">TOA</strain>
    </source>
</reference>